<dbReference type="SUPFAM" id="SSF52317">
    <property type="entry name" value="Class I glutamine amidotransferase-like"/>
    <property type="match status" value="1"/>
</dbReference>
<dbReference type="AlphaFoldDB" id="A0A918QP54"/>
<keyword evidence="2" id="KW-0315">Glutamine amidotransferase</keyword>
<dbReference type="GO" id="GO:0006355">
    <property type="term" value="P:regulation of DNA-templated transcription"/>
    <property type="evidence" value="ECO:0007669"/>
    <property type="project" value="TreeGrafter"/>
</dbReference>
<dbReference type="PANTHER" id="PTHR43130">
    <property type="entry name" value="ARAC-FAMILY TRANSCRIPTIONAL REGULATOR"/>
    <property type="match status" value="1"/>
</dbReference>
<comment type="caution">
    <text evidence="2">The sequence shown here is derived from an EMBL/GenBank/DDBJ whole genome shotgun (WGS) entry which is preliminary data.</text>
</comment>
<keyword evidence="3" id="KW-1185">Reference proteome</keyword>
<dbReference type="RefSeq" id="WP_190126679.1">
    <property type="nucleotide sequence ID" value="NZ_BMWG01000030.1"/>
</dbReference>
<gene>
    <name evidence="2" type="ORF">GCM10010387_62820</name>
</gene>
<sequence>MLAQIVLFDGFDPLDALGPYEVLFAGGLFTDGDLKVELVTAEGPRDVPSGTPPLSVRATARLSPERADLIVVPGAAGRIDAPDDSELAQRVDSIAHHLERALASELPGLLRDAVERPDTTVATVCAGSLMLAVTGLITGRHATTHHTWNRDGLARLAEHGVTPVEARVVDDGDLVSASGVVSGVDLGLHLLERFHGPRVARAAEKLLGHDRQGLVWRAEGPEPHTV</sequence>
<organism evidence="2 3">
    <name type="scientific">Streptomyces inusitatus</name>
    <dbReference type="NCBI Taxonomy" id="68221"/>
    <lineage>
        <taxon>Bacteria</taxon>
        <taxon>Bacillati</taxon>
        <taxon>Actinomycetota</taxon>
        <taxon>Actinomycetes</taxon>
        <taxon>Kitasatosporales</taxon>
        <taxon>Streptomycetaceae</taxon>
        <taxon>Streptomyces</taxon>
    </lineage>
</organism>
<reference evidence="2" key="1">
    <citation type="journal article" date="2014" name="Int. J. Syst. Evol. Microbiol.">
        <title>Complete genome sequence of Corynebacterium casei LMG S-19264T (=DSM 44701T), isolated from a smear-ripened cheese.</title>
        <authorList>
            <consortium name="US DOE Joint Genome Institute (JGI-PGF)"/>
            <person name="Walter F."/>
            <person name="Albersmeier A."/>
            <person name="Kalinowski J."/>
            <person name="Ruckert C."/>
        </authorList>
    </citation>
    <scope>NUCLEOTIDE SEQUENCE</scope>
    <source>
        <strain evidence="2">JCM 4988</strain>
    </source>
</reference>
<dbReference type="Proteomes" id="UP000630936">
    <property type="component" value="Unassembled WGS sequence"/>
</dbReference>
<accession>A0A918QP54</accession>
<evidence type="ECO:0000259" key="1">
    <source>
        <dbReference type="Pfam" id="PF01965"/>
    </source>
</evidence>
<evidence type="ECO:0000313" key="2">
    <source>
        <dbReference type="EMBL" id="GGZ60512.1"/>
    </source>
</evidence>
<dbReference type="Pfam" id="PF01965">
    <property type="entry name" value="DJ-1_PfpI"/>
    <property type="match status" value="1"/>
</dbReference>
<dbReference type="InterPro" id="IPR052158">
    <property type="entry name" value="INH-QAR"/>
</dbReference>
<dbReference type="InterPro" id="IPR002818">
    <property type="entry name" value="DJ-1/PfpI"/>
</dbReference>
<protein>
    <submittedName>
        <fullName evidence="2">Glutamine amidotransferase</fullName>
    </submittedName>
</protein>
<feature type="domain" description="DJ-1/PfpI" evidence="1">
    <location>
        <begin position="4"/>
        <end position="192"/>
    </location>
</feature>
<dbReference type="InterPro" id="IPR029062">
    <property type="entry name" value="Class_I_gatase-like"/>
</dbReference>
<dbReference type="Gene3D" id="3.40.50.880">
    <property type="match status" value="1"/>
</dbReference>
<reference evidence="2" key="2">
    <citation type="submission" date="2020-09" db="EMBL/GenBank/DDBJ databases">
        <authorList>
            <person name="Sun Q."/>
            <person name="Ohkuma M."/>
        </authorList>
    </citation>
    <scope>NUCLEOTIDE SEQUENCE</scope>
    <source>
        <strain evidence="2">JCM 4988</strain>
    </source>
</reference>
<proteinExistence type="predicted"/>
<name>A0A918QP54_9ACTN</name>
<dbReference type="EMBL" id="BMWG01000030">
    <property type="protein sequence ID" value="GGZ60512.1"/>
    <property type="molecule type" value="Genomic_DNA"/>
</dbReference>
<dbReference type="PANTHER" id="PTHR43130:SF2">
    <property type="entry name" value="DJ-1_PFPI DOMAIN-CONTAINING PROTEIN"/>
    <property type="match status" value="1"/>
</dbReference>
<evidence type="ECO:0000313" key="3">
    <source>
        <dbReference type="Proteomes" id="UP000630936"/>
    </source>
</evidence>